<dbReference type="AlphaFoldDB" id="A0A0F8ZJG7"/>
<dbReference type="InterPro" id="IPR011051">
    <property type="entry name" value="RmlC_Cupin_sf"/>
</dbReference>
<dbReference type="EMBL" id="LAZR01047555">
    <property type="protein sequence ID" value="KKK93943.1"/>
    <property type="molecule type" value="Genomic_DNA"/>
</dbReference>
<feature type="domain" description="Cupin type-2" evidence="2">
    <location>
        <begin position="65"/>
        <end position="134"/>
    </location>
</feature>
<name>A0A0F8ZJG7_9ZZZZ</name>
<accession>A0A0F8ZJG7</accession>
<evidence type="ECO:0000256" key="1">
    <source>
        <dbReference type="SAM" id="MobiDB-lite"/>
    </source>
</evidence>
<comment type="caution">
    <text evidence="3">The sequence shown here is derived from an EMBL/GenBank/DDBJ whole genome shotgun (WGS) entry which is preliminary data.</text>
</comment>
<evidence type="ECO:0000313" key="3">
    <source>
        <dbReference type="EMBL" id="KKK93943.1"/>
    </source>
</evidence>
<feature type="region of interest" description="Disordered" evidence="1">
    <location>
        <begin position="1"/>
        <end position="20"/>
    </location>
</feature>
<reference evidence="3" key="1">
    <citation type="journal article" date="2015" name="Nature">
        <title>Complex archaea that bridge the gap between prokaryotes and eukaryotes.</title>
        <authorList>
            <person name="Spang A."/>
            <person name="Saw J.H."/>
            <person name="Jorgensen S.L."/>
            <person name="Zaremba-Niedzwiedzka K."/>
            <person name="Martijn J."/>
            <person name="Lind A.E."/>
            <person name="van Eijk R."/>
            <person name="Schleper C."/>
            <person name="Guy L."/>
            <person name="Ettema T.J."/>
        </authorList>
    </citation>
    <scope>NUCLEOTIDE SEQUENCE</scope>
</reference>
<dbReference type="InterPro" id="IPR013096">
    <property type="entry name" value="Cupin_2"/>
</dbReference>
<feature type="compositionally biased region" description="Basic residues" evidence="1">
    <location>
        <begin position="1"/>
        <end position="10"/>
    </location>
</feature>
<dbReference type="Gene3D" id="2.60.120.10">
    <property type="entry name" value="Jelly Rolls"/>
    <property type="match status" value="1"/>
</dbReference>
<dbReference type="SUPFAM" id="SSF51182">
    <property type="entry name" value="RmlC-like cupins"/>
    <property type="match status" value="1"/>
</dbReference>
<proteinExistence type="predicted"/>
<dbReference type="InterPro" id="IPR014710">
    <property type="entry name" value="RmlC-like_jellyroll"/>
</dbReference>
<dbReference type="CDD" id="cd02208">
    <property type="entry name" value="cupin_RmlC-like"/>
    <property type="match status" value="1"/>
</dbReference>
<organism evidence="3">
    <name type="scientific">marine sediment metagenome</name>
    <dbReference type="NCBI Taxonomy" id="412755"/>
    <lineage>
        <taxon>unclassified sequences</taxon>
        <taxon>metagenomes</taxon>
        <taxon>ecological metagenomes</taxon>
    </lineage>
</organism>
<sequence>MATKKKRKEKKMGIPAHHGRFPFVPHEKRPTVLKPEMRMPRLYGKGKNFIGTYTCASTDKIHVSTFTVAPGKFFDPPDIHVGDEVYYVTKGEAHLFNPETGQVLIAAKKDFVYIPAGTWHQVWNFSSEEVTFINWIAPQLWSEKKRGTAISFDKKSAFYKSKPGGVE</sequence>
<gene>
    <name evidence="3" type="ORF">LCGC14_2687830</name>
</gene>
<evidence type="ECO:0000259" key="2">
    <source>
        <dbReference type="Pfam" id="PF07883"/>
    </source>
</evidence>
<dbReference type="Pfam" id="PF07883">
    <property type="entry name" value="Cupin_2"/>
    <property type="match status" value="1"/>
</dbReference>
<protein>
    <recommendedName>
        <fullName evidence="2">Cupin type-2 domain-containing protein</fullName>
    </recommendedName>
</protein>